<accession>A0AAD3T1P2</accession>
<protein>
    <submittedName>
        <fullName evidence="1">Uncharacterized protein</fullName>
    </submittedName>
</protein>
<organism evidence="1 2">
    <name type="scientific">Nepenthes gracilis</name>
    <name type="common">Slender pitcher plant</name>
    <dbReference type="NCBI Taxonomy" id="150966"/>
    <lineage>
        <taxon>Eukaryota</taxon>
        <taxon>Viridiplantae</taxon>
        <taxon>Streptophyta</taxon>
        <taxon>Embryophyta</taxon>
        <taxon>Tracheophyta</taxon>
        <taxon>Spermatophyta</taxon>
        <taxon>Magnoliopsida</taxon>
        <taxon>eudicotyledons</taxon>
        <taxon>Gunneridae</taxon>
        <taxon>Pentapetalae</taxon>
        <taxon>Caryophyllales</taxon>
        <taxon>Nepenthaceae</taxon>
        <taxon>Nepenthes</taxon>
    </lineage>
</organism>
<gene>
    <name evidence="1" type="ORF">Nepgr_022879</name>
</gene>
<proteinExistence type="predicted"/>
<evidence type="ECO:0000313" key="2">
    <source>
        <dbReference type="Proteomes" id="UP001279734"/>
    </source>
</evidence>
<name>A0AAD3T1P2_NEPGR</name>
<dbReference type="Proteomes" id="UP001279734">
    <property type="component" value="Unassembled WGS sequence"/>
</dbReference>
<reference evidence="1" key="1">
    <citation type="submission" date="2023-05" db="EMBL/GenBank/DDBJ databases">
        <title>Nepenthes gracilis genome sequencing.</title>
        <authorList>
            <person name="Fukushima K."/>
        </authorList>
    </citation>
    <scope>NUCLEOTIDE SEQUENCE</scope>
    <source>
        <strain evidence="1">SING2019-196</strain>
    </source>
</reference>
<sequence>MLSVAEDHSCLLNYSVLLVPSAEPHAVPGTVQLLQVLMEMEMGVMQLPLFHGWKPWAVVLWCSGQWTLLHAVGSIGLHSGYDPVTRMQIQPLGSKCFLFLLM</sequence>
<dbReference type="AlphaFoldDB" id="A0AAD3T1P2"/>
<evidence type="ECO:0000313" key="1">
    <source>
        <dbReference type="EMBL" id="GMH21037.1"/>
    </source>
</evidence>
<keyword evidence="2" id="KW-1185">Reference proteome</keyword>
<comment type="caution">
    <text evidence="1">The sequence shown here is derived from an EMBL/GenBank/DDBJ whole genome shotgun (WGS) entry which is preliminary data.</text>
</comment>
<dbReference type="EMBL" id="BSYO01000022">
    <property type="protein sequence ID" value="GMH21037.1"/>
    <property type="molecule type" value="Genomic_DNA"/>
</dbReference>